<accession>A0A149TU35</accession>
<proteinExistence type="predicted"/>
<organism evidence="1 3">
    <name type="scientific">Acetobacter senegalensis</name>
    <dbReference type="NCBI Taxonomy" id="446692"/>
    <lineage>
        <taxon>Bacteria</taxon>
        <taxon>Pseudomonadati</taxon>
        <taxon>Pseudomonadota</taxon>
        <taxon>Alphaproteobacteria</taxon>
        <taxon>Acetobacterales</taxon>
        <taxon>Acetobacteraceae</taxon>
        <taxon>Acetobacter</taxon>
    </lineage>
</organism>
<protein>
    <submittedName>
        <fullName evidence="1">Uncharacterized protein</fullName>
    </submittedName>
</protein>
<reference evidence="2 4" key="1">
    <citation type="submission" date="2014-06" db="EMBL/GenBank/DDBJ databases">
        <authorList>
            <person name="Ju J."/>
            <person name="Zhang J."/>
        </authorList>
    </citation>
    <scope>NUCLEOTIDE SEQUENCE [LARGE SCALE GENOMIC DNA]</scope>
    <source>
        <strain evidence="2">DmL_050</strain>
    </source>
</reference>
<comment type="caution">
    <text evidence="1">The sequence shown here is derived from an EMBL/GenBank/DDBJ whole genome shotgun (WGS) entry which is preliminary data.</text>
</comment>
<evidence type="ECO:0000313" key="3">
    <source>
        <dbReference type="Proteomes" id="UP000075360"/>
    </source>
</evidence>
<name>A0A149TU35_9PROT</name>
<dbReference type="AlphaFoldDB" id="A0A149TU35"/>
<evidence type="ECO:0000313" key="1">
    <source>
        <dbReference type="EMBL" id="KXV56642.1"/>
    </source>
</evidence>
<gene>
    <name evidence="1" type="ORF">AD948_17390</name>
    <name evidence="2" type="ORF">HK16_18455</name>
</gene>
<dbReference type="PATRIC" id="fig|446692.4.peg.1392"/>
<reference evidence="1 3" key="2">
    <citation type="submission" date="2015-06" db="EMBL/GenBank/DDBJ databases">
        <title>Improved classification and identification of acetic acid bacteria using matrix-assisted laser desorption/ionization time-of-flight mass spectrometry; Gluconobacter nephelii and Gluconobacter uchimurae are later heterotypic synonyms of Gluconobacter japonicus and Gluconobacter oxydans, respectively.</title>
        <authorList>
            <person name="Li L."/>
            <person name="Cleenwerck I."/>
            <person name="De Vuyst L."/>
            <person name="Vandamme P."/>
        </authorList>
    </citation>
    <scope>NUCLEOTIDE SEQUENCE [LARGE SCALE GENOMIC DNA]</scope>
    <source>
        <strain evidence="1 3">LMG 23690</strain>
    </source>
</reference>
<dbReference type="EMBL" id="JOOZ01000078">
    <property type="protein sequence ID" value="OUL65196.1"/>
    <property type="molecule type" value="Genomic_DNA"/>
</dbReference>
<dbReference type="EMBL" id="LHZU01000148">
    <property type="protein sequence ID" value="KXV56642.1"/>
    <property type="molecule type" value="Genomic_DNA"/>
</dbReference>
<dbReference type="Proteomes" id="UP000195072">
    <property type="component" value="Unassembled WGS sequence"/>
</dbReference>
<sequence length="59" mass="6573">MKNKINTSGTPILNFCSVIGISELEYQKKIIARKIQHDLLLSAYGYSSEAAYLPNLGKQ</sequence>
<evidence type="ECO:0000313" key="4">
    <source>
        <dbReference type="Proteomes" id="UP000195072"/>
    </source>
</evidence>
<dbReference type="Proteomes" id="UP000075360">
    <property type="component" value="Unassembled WGS sequence"/>
</dbReference>
<evidence type="ECO:0000313" key="2">
    <source>
        <dbReference type="EMBL" id="OUL65196.1"/>
    </source>
</evidence>